<sequence length="40" mass="4555">MKKRTRASRLHTCAVKITVKLIQPKVFALNRYVKLSAKGV</sequence>
<name>A0A2P2NQF1_RHIMU</name>
<dbReference type="EMBL" id="GGEC01064239">
    <property type="protein sequence ID" value="MBX44723.1"/>
    <property type="molecule type" value="Transcribed_RNA"/>
</dbReference>
<organism evidence="1">
    <name type="scientific">Rhizophora mucronata</name>
    <name type="common">Asiatic mangrove</name>
    <dbReference type="NCBI Taxonomy" id="61149"/>
    <lineage>
        <taxon>Eukaryota</taxon>
        <taxon>Viridiplantae</taxon>
        <taxon>Streptophyta</taxon>
        <taxon>Embryophyta</taxon>
        <taxon>Tracheophyta</taxon>
        <taxon>Spermatophyta</taxon>
        <taxon>Magnoliopsida</taxon>
        <taxon>eudicotyledons</taxon>
        <taxon>Gunneridae</taxon>
        <taxon>Pentapetalae</taxon>
        <taxon>rosids</taxon>
        <taxon>fabids</taxon>
        <taxon>Malpighiales</taxon>
        <taxon>Rhizophoraceae</taxon>
        <taxon>Rhizophora</taxon>
    </lineage>
</organism>
<dbReference type="AlphaFoldDB" id="A0A2P2NQF1"/>
<accession>A0A2P2NQF1</accession>
<reference evidence="1" key="1">
    <citation type="submission" date="2018-02" db="EMBL/GenBank/DDBJ databases">
        <title>Rhizophora mucronata_Transcriptome.</title>
        <authorList>
            <person name="Meera S.P."/>
            <person name="Sreeshan A."/>
            <person name="Augustine A."/>
        </authorList>
    </citation>
    <scope>NUCLEOTIDE SEQUENCE</scope>
    <source>
        <tissue evidence="1">Leaf</tissue>
    </source>
</reference>
<evidence type="ECO:0000313" key="1">
    <source>
        <dbReference type="EMBL" id="MBX44723.1"/>
    </source>
</evidence>
<protein>
    <submittedName>
        <fullName evidence="1">Uncharacterized protein</fullName>
    </submittedName>
</protein>
<proteinExistence type="predicted"/>